<reference evidence="1" key="1">
    <citation type="submission" date="2014-11" db="EMBL/GenBank/DDBJ databases">
        <authorList>
            <person name="Amaro Gonzalez C."/>
        </authorList>
    </citation>
    <scope>NUCLEOTIDE SEQUENCE</scope>
</reference>
<reference evidence="1" key="2">
    <citation type="journal article" date="2015" name="Fish Shellfish Immunol.">
        <title>Early steps in the European eel (Anguilla anguilla)-Vibrio vulnificus interaction in the gills: Role of the RtxA13 toxin.</title>
        <authorList>
            <person name="Callol A."/>
            <person name="Pajuelo D."/>
            <person name="Ebbesson L."/>
            <person name="Teles M."/>
            <person name="MacKenzie S."/>
            <person name="Amaro C."/>
        </authorList>
    </citation>
    <scope>NUCLEOTIDE SEQUENCE</scope>
</reference>
<proteinExistence type="predicted"/>
<accession>A0A0E9PXZ1</accession>
<organism evidence="1">
    <name type="scientific">Anguilla anguilla</name>
    <name type="common">European freshwater eel</name>
    <name type="synonym">Muraena anguilla</name>
    <dbReference type="NCBI Taxonomy" id="7936"/>
    <lineage>
        <taxon>Eukaryota</taxon>
        <taxon>Metazoa</taxon>
        <taxon>Chordata</taxon>
        <taxon>Craniata</taxon>
        <taxon>Vertebrata</taxon>
        <taxon>Euteleostomi</taxon>
        <taxon>Actinopterygii</taxon>
        <taxon>Neopterygii</taxon>
        <taxon>Teleostei</taxon>
        <taxon>Anguilliformes</taxon>
        <taxon>Anguillidae</taxon>
        <taxon>Anguilla</taxon>
    </lineage>
</organism>
<evidence type="ECO:0000313" key="1">
    <source>
        <dbReference type="EMBL" id="JAH09344.1"/>
    </source>
</evidence>
<protein>
    <submittedName>
        <fullName evidence="1">Uncharacterized protein</fullName>
    </submittedName>
</protein>
<dbReference type="EMBL" id="GBXM01070068">
    <property type="protein sequence ID" value="JAH38509.1"/>
    <property type="molecule type" value="Transcribed_RNA"/>
</dbReference>
<dbReference type="AlphaFoldDB" id="A0A0E9PXZ1"/>
<sequence>MAHCPTLSQLSVGPSVCKCREVQGSMCVTSTSGQLTLIIAQLTNH</sequence>
<name>A0A0E9PXZ1_ANGAN</name>
<dbReference type="EMBL" id="GBXM01099233">
    <property type="protein sequence ID" value="JAH09344.1"/>
    <property type="molecule type" value="Transcribed_RNA"/>
</dbReference>